<dbReference type="AlphaFoldDB" id="A0A8K0D3Y0"/>
<organism evidence="2 3">
    <name type="scientific">Ignelater luminosus</name>
    <name type="common">Cucubano</name>
    <name type="synonym">Pyrophorus luminosus</name>
    <dbReference type="NCBI Taxonomy" id="2038154"/>
    <lineage>
        <taxon>Eukaryota</taxon>
        <taxon>Metazoa</taxon>
        <taxon>Ecdysozoa</taxon>
        <taxon>Arthropoda</taxon>
        <taxon>Hexapoda</taxon>
        <taxon>Insecta</taxon>
        <taxon>Pterygota</taxon>
        <taxon>Neoptera</taxon>
        <taxon>Endopterygota</taxon>
        <taxon>Coleoptera</taxon>
        <taxon>Polyphaga</taxon>
        <taxon>Elateriformia</taxon>
        <taxon>Elateroidea</taxon>
        <taxon>Elateridae</taxon>
        <taxon>Agrypninae</taxon>
        <taxon>Pyrophorini</taxon>
        <taxon>Ignelater</taxon>
    </lineage>
</organism>
<evidence type="ECO:0000313" key="2">
    <source>
        <dbReference type="EMBL" id="KAF2896582.1"/>
    </source>
</evidence>
<dbReference type="PANTHER" id="PTHR31650">
    <property type="entry name" value="O-ACYLTRANSFERASE (WSD1-LIKE) FAMILY PROTEIN"/>
    <property type="match status" value="1"/>
</dbReference>
<name>A0A8K0D3Y0_IGNLU</name>
<dbReference type="GO" id="GO:0019432">
    <property type="term" value="P:triglyceride biosynthetic process"/>
    <property type="evidence" value="ECO:0007669"/>
    <property type="project" value="TreeGrafter"/>
</dbReference>
<dbReference type="PANTHER" id="PTHR31650:SF23">
    <property type="entry name" value="GH11223P"/>
    <property type="match status" value="1"/>
</dbReference>
<dbReference type="EMBL" id="VTPC01004930">
    <property type="protein sequence ID" value="KAF2896582.1"/>
    <property type="molecule type" value="Genomic_DNA"/>
</dbReference>
<dbReference type="GO" id="GO:0005886">
    <property type="term" value="C:plasma membrane"/>
    <property type="evidence" value="ECO:0007669"/>
    <property type="project" value="TreeGrafter"/>
</dbReference>
<reference evidence="2" key="1">
    <citation type="submission" date="2019-08" db="EMBL/GenBank/DDBJ databases">
        <title>The genome of the North American firefly Photinus pyralis.</title>
        <authorList>
            <consortium name="Photinus pyralis genome working group"/>
            <person name="Fallon T.R."/>
            <person name="Sander Lower S.E."/>
            <person name="Weng J.-K."/>
        </authorList>
    </citation>
    <scope>NUCLEOTIDE SEQUENCE</scope>
    <source>
        <strain evidence="2">TRF0915ILg1</strain>
        <tissue evidence="2">Whole body</tissue>
    </source>
</reference>
<accession>A0A8K0D3Y0</accession>
<evidence type="ECO:0000313" key="3">
    <source>
        <dbReference type="Proteomes" id="UP000801492"/>
    </source>
</evidence>
<gene>
    <name evidence="2" type="ORF">ILUMI_09594</name>
</gene>
<evidence type="ECO:0000259" key="1">
    <source>
        <dbReference type="Pfam" id="PF06974"/>
    </source>
</evidence>
<proteinExistence type="predicted"/>
<dbReference type="InterPro" id="IPR045034">
    <property type="entry name" value="O-acyltransferase_WSD1-like"/>
</dbReference>
<dbReference type="InterPro" id="IPR009721">
    <property type="entry name" value="O-acyltransferase_WSD1_C"/>
</dbReference>
<dbReference type="Pfam" id="PF06974">
    <property type="entry name" value="WS_DGAT_C"/>
    <property type="match status" value="1"/>
</dbReference>
<feature type="domain" description="O-acyltransferase WSD1 C-terminal" evidence="1">
    <location>
        <begin position="467"/>
        <end position="567"/>
    </location>
</feature>
<dbReference type="Proteomes" id="UP000801492">
    <property type="component" value="Unassembled WGS sequence"/>
</dbReference>
<dbReference type="OrthoDB" id="8196708at2759"/>
<comment type="caution">
    <text evidence="2">The sequence shown here is derived from an EMBL/GenBank/DDBJ whole genome shotgun (WGS) entry which is preliminary data.</text>
</comment>
<dbReference type="GO" id="GO:0008374">
    <property type="term" value="F:O-acyltransferase activity"/>
    <property type="evidence" value="ECO:0007669"/>
    <property type="project" value="InterPro"/>
</dbReference>
<protein>
    <recommendedName>
        <fullName evidence="1">O-acyltransferase WSD1 C-terminal domain-containing protein</fullName>
    </recommendedName>
</protein>
<sequence length="574" mass="65265">EVVNRRDKLGKLAFPRLRQSLVTRWGKYAWYKGNFDLDQNLLVAPTTYRGRPVSDINIQDYVSEIVSKYLPAGVSPWQVVIIPATDVQHYLLLRIHHVMINEGLNIADLLPLVPPARHNGEAIGETKTPLVGVCKTPQSLPCLKERLQQDLTNLWNEFISNYDPLEQPELLKRSPGVFQYMAVVLITSVSIFKEMRKGYPMIKNDIFSKLKYFNATFVRETNRRQVTFSNFLNAVFETLHPINIIKGTINWWYCGFVFTLKIPLLFYYEIMAFYSCLTLQYCRYSNTMVGFVYNYVPLLYSTGKEICYYLKLLIQAPNIVLEQLLFEPETIQTIPPCGRKVVAWSEPVKTELIRKIAKHTAVSETELLLATVSVTIARYCCQAGIIVPTEIPVTIRNVSSNYVFLSGTNVKPQDAVSGLLGLRLPVLNAEKDETLLENLRVIKQNFANAIETQPVSYLLTTLQTKYGVLTNALPATAVEVILKYLSRKYTISITEITSKHPNITQRTIWGHEVTSAIYWRPPQANMSISLCFNQYGDSITLGVMCDAQVLPYHPVLARDFSDHIEDLAMAVGID</sequence>
<keyword evidence="3" id="KW-1185">Reference proteome</keyword>
<feature type="non-terminal residue" evidence="2">
    <location>
        <position position="574"/>
    </location>
</feature>